<accession>A0A2V5IDW9</accession>
<dbReference type="InterPro" id="IPR039197">
    <property type="entry name" value="Mrs1/Cce1"/>
</dbReference>
<keyword evidence="4" id="KW-1185">Reference proteome</keyword>
<dbReference type="Proteomes" id="UP000248817">
    <property type="component" value="Unassembled WGS sequence"/>
</dbReference>
<dbReference type="Pfam" id="PF09159">
    <property type="entry name" value="Ydc2-catalyt"/>
    <property type="match status" value="1"/>
</dbReference>
<dbReference type="AlphaFoldDB" id="A0A2V5IDW9"/>
<dbReference type="InterPro" id="IPR036397">
    <property type="entry name" value="RNaseH_sf"/>
</dbReference>
<dbReference type="Gene3D" id="3.30.420.10">
    <property type="entry name" value="Ribonuclease H-like superfamily/Ribonuclease H"/>
    <property type="match status" value="1"/>
</dbReference>
<feature type="compositionally biased region" description="Pro residues" evidence="1">
    <location>
        <begin position="1"/>
        <end position="12"/>
    </location>
</feature>
<name>A0A2V5IDW9_9EURO</name>
<dbReference type="EMBL" id="KZ825473">
    <property type="protein sequence ID" value="PYI34878.1"/>
    <property type="molecule type" value="Genomic_DNA"/>
</dbReference>
<dbReference type="PANTHER" id="PTHR28072">
    <property type="entry name" value="CRUCIFORM CUTTING ENDONUCLEASE 1, MITOCHONDRIAL-RELATED"/>
    <property type="match status" value="1"/>
</dbReference>
<evidence type="ECO:0000313" key="3">
    <source>
        <dbReference type="EMBL" id="PYI34878.1"/>
    </source>
</evidence>
<dbReference type="GO" id="GO:0000403">
    <property type="term" value="F:Y-form DNA binding"/>
    <property type="evidence" value="ECO:0007669"/>
    <property type="project" value="TreeGrafter"/>
</dbReference>
<evidence type="ECO:0000256" key="1">
    <source>
        <dbReference type="SAM" id="MobiDB-lite"/>
    </source>
</evidence>
<sequence>MQPHPQPQPPGDGSPGVEAKGKGKGKATGERKKSRRKVQQTPPQADAQADAPAIADDGAEGATERPARKKKKSAHEVKRLKMDLVGHWLENAAAAASSSSSSSTSSSLAVADDQELRQWVEAYRARQARRRAGAHLPAIGKMDDLADCLVQAVTWLEWQQMRHRLMAEPSLVLKL</sequence>
<dbReference type="InterPro" id="IPR012337">
    <property type="entry name" value="RNaseH-like_sf"/>
</dbReference>
<dbReference type="SUPFAM" id="SSF53098">
    <property type="entry name" value="Ribonuclease H-like"/>
    <property type="match status" value="1"/>
</dbReference>
<reference evidence="3 4" key="1">
    <citation type="submission" date="2018-02" db="EMBL/GenBank/DDBJ databases">
        <title>The genomes of Aspergillus section Nigri reveals drivers in fungal speciation.</title>
        <authorList>
            <consortium name="DOE Joint Genome Institute"/>
            <person name="Vesth T.C."/>
            <person name="Nybo J."/>
            <person name="Theobald S."/>
            <person name="Brandl J."/>
            <person name="Frisvad J.C."/>
            <person name="Nielsen K.F."/>
            <person name="Lyhne E.K."/>
            <person name="Kogle M.E."/>
            <person name="Kuo A."/>
            <person name="Riley R."/>
            <person name="Clum A."/>
            <person name="Nolan M."/>
            <person name="Lipzen A."/>
            <person name="Salamov A."/>
            <person name="Henrissat B."/>
            <person name="Wiebenga A."/>
            <person name="De vries R.P."/>
            <person name="Grigoriev I.V."/>
            <person name="Mortensen U.H."/>
            <person name="Andersen M.R."/>
            <person name="Baker S.E."/>
        </authorList>
    </citation>
    <scope>NUCLEOTIDE SEQUENCE [LARGE SCALE GENOMIC DNA]</scope>
    <source>
        <strain evidence="3 4">CBS 114.80</strain>
    </source>
</reference>
<dbReference type="GO" id="GO:0005739">
    <property type="term" value="C:mitochondrion"/>
    <property type="evidence" value="ECO:0007669"/>
    <property type="project" value="TreeGrafter"/>
</dbReference>
<gene>
    <name evidence="3" type="ORF">BP00DRAFT_422808</name>
</gene>
<feature type="compositionally biased region" description="Low complexity" evidence="1">
    <location>
        <begin position="39"/>
        <end position="56"/>
    </location>
</feature>
<feature type="domain" description="Mitochondrial resolvase Ydc2 catalytic" evidence="2">
    <location>
        <begin position="63"/>
        <end position="165"/>
    </location>
</feature>
<dbReference type="GO" id="GO:0070336">
    <property type="term" value="F:flap-structured DNA binding"/>
    <property type="evidence" value="ECO:0007669"/>
    <property type="project" value="TreeGrafter"/>
</dbReference>
<dbReference type="GO" id="GO:0000402">
    <property type="term" value="F:crossed form four-way junction DNA binding"/>
    <property type="evidence" value="ECO:0007669"/>
    <property type="project" value="TreeGrafter"/>
</dbReference>
<organism evidence="3 4">
    <name type="scientific">Aspergillus indologenus CBS 114.80</name>
    <dbReference type="NCBI Taxonomy" id="1450541"/>
    <lineage>
        <taxon>Eukaryota</taxon>
        <taxon>Fungi</taxon>
        <taxon>Dikarya</taxon>
        <taxon>Ascomycota</taxon>
        <taxon>Pezizomycotina</taxon>
        <taxon>Eurotiomycetes</taxon>
        <taxon>Eurotiomycetidae</taxon>
        <taxon>Eurotiales</taxon>
        <taxon>Aspergillaceae</taxon>
        <taxon>Aspergillus</taxon>
        <taxon>Aspergillus subgen. Circumdati</taxon>
    </lineage>
</organism>
<evidence type="ECO:0000259" key="2">
    <source>
        <dbReference type="Pfam" id="PF09159"/>
    </source>
</evidence>
<dbReference type="InterPro" id="IPR015242">
    <property type="entry name" value="Ydc2_cat"/>
</dbReference>
<protein>
    <recommendedName>
        <fullName evidence="2">Mitochondrial resolvase Ydc2 catalytic domain-containing protein</fullName>
    </recommendedName>
</protein>
<dbReference type="GO" id="GO:0004520">
    <property type="term" value="F:DNA endonuclease activity"/>
    <property type="evidence" value="ECO:0007669"/>
    <property type="project" value="TreeGrafter"/>
</dbReference>
<feature type="region of interest" description="Disordered" evidence="1">
    <location>
        <begin position="1"/>
        <end position="78"/>
    </location>
</feature>
<evidence type="ECO:0000313" key="4">
    <source>
        <dbReference type="Proteomes" id="UP000248817"/>
    </source>
</evidence>
<proteinExistence type="predicted"/>
<dbReference type="PANTHER" id="PTHR28072:SF1">
    <property type="entry name" value="CRUCIFORM CUTTING ENDONUCLEASE 1, MITOCHONDRIAL-RELATED"/>
    <property type="match status" value="1"/>
</dbReference>